<dbReference type="InterPro" id="IPR025605">
    <property type="entry name" value="OST-HTH/LOTUS_dom"/>
</dbReference>
<dbReference type="WBParaSite" id="MBELARI_LOCUS7142">
    <property type="protein sequence ID" value="MBELARI_LOCUS7142"/>
    <property type="gene ID" value="MBELARI_LOCUS7142"/>
</dbReference>
<feature type="region of interest" description="Disordered" evidence="1">
    <location>
        <begin position="97"/>
        <end position="124"/>
    </location>
</feature>
<evidence type="ECO:0000259" key="2">
    <source>
        <dbReference type="PROSITE" id="PS51644"/>
    </source>
</evidence>
<dbReference type="Proteomes" id="UP000887575">
    <property type="component" value="Unassembled WGS sequence"/>
</dbReference>
<feature type="compositionally biased region" description="Polar residues" evidence="1">
    <location>
        <begin position="209"/>
        <end position="234"/>
    </location>
</feature>
<evidence type="ECO:0000256" key="1">
    <source>
        <dbReference type="SAM" id="MobiDB-lite"/>
    </source>
</evidence>
<protein>
    <recommendedName>
        <fullName evidence="2">HTH OST-type domain-containing protein</fullName>
    </recommendedName>
</protein>
<proteinExistence type="predicted"/>
<dbReference type="AlphaFoldDB" id="A0AAF3FJ79"/>
<keyword evidence="3" id="KW-1185">Reference proteome</keyword>
<organism evidence="3 4">
    <name type="scientific">Mesorhabditis belari</name>
    <dbReference type="NCBI Taxonomy" id="2138241"/>
    <lineage>
        <taxon>Eukaryota</taxon>
        <taxon>Metazoa</taxon>
        <taxon>Ecdysozoa</taxon>
        <taxon>Nematoda</taxon>
        <taxon>Chromadorea</taxon>
        <taxon>Rhabditida</taxon>
        <taxon>Rhabditina</taxon>
        <taxon>Rhabditomorpha</taxon>
        <taxon>Rhabditoidea</taxon>
        <taxon>Rhabditidae</taxon>
        <taxon>Mesorhabditinae</taxon>
        <taxon>Mesorhabditis</taxon>
    </lineage>
</organism>
<dbReference type="Pfam" id="PF12872">
    <property type="entry name" value="OST-HTH"/>
    <property type="match status" value="1"/>
</dbReference>
<evidence type="ECO:0000313" key="3">
    <source>
        <dbReference type="Proteomes" id="UP000887575"/>
    </source>
</evidence>
<accession>A0AAF3FJ79</accession>
<feature type="domain" description="HTH OST-type" evidence="2">
    <location>
        <begin position="4"/>
        <end position="77"/>
    </location>
</feature>
<dbReference type="InterPro" id="IPR041966">
    <property type="entry name" value="LOTUS-like"/>
</dbReference>
<feature type="compositionally biased region" description="Low complexity" evidence="1">
    <location>
        <begin position="114"/>
        <end position="123"/>
    </location>
</feature>
<dbReference type="PROSITE" id="PS51644">
    <property type="entry name" value="HTH_OST"/>
    <property type="match status" value="1"/>
</dbReference>
<name>A0AAF3FJ79_9BILA</name>
<feature type="region of interest" description="Disordered" evidence="1">
    <location>
        <begin position="286"/>
        <end position="324"/>
    </location>
</feature>
<feature type="region of interest" description="Disordered" evidence="1">
    <location>
        <begin position="209"/>
        <end position="272"/>
    </location>
</feature>
<feature type="compositionally biased region" description="Polar residues" evidence="1">
    <location>
        <begin position="315"/>
        <end position="324"/>
    </location>
</feature>
<dbReference type="Gene3D" id="3.30.420.610">
    <property type="entry name" value="LOTUS domain-like"/>
    <property type="match status" value="1"/>
</dbReference>
<evidence type="ECO:0000313" key="4">
    <source>
        <dbReference type="WBParaSite" id="MBELARI_LOCUS7142"/>
    </source>
</evidence>
<sequence length="324" mass="36824">MDEQLTKVHKDIYAIVASVQGGCQASKILHEYRQNYGMLDFRKFGHKNLNEFLATVPKIFVSRNAIGETLYKAKLADSEAARDIQFQVSMQKAPDRVKTQNFKRSHSTRGQLPQTFQRQTRQRSSYGAAFATQSSHDNQNRTLHGFKKDYVSSWVRTSTPIEDPNGQKPIPLLDEVSTYNRIHNGFVQDRNFAPQLYPRQLPSFKQNYDNRSVQHSHSTWSNHSGRFSQHSQQDLGEKSRNNSNPYRQKANQAAAAAVPQTEAPRVSKTSQLLQDKEIKAECETLSITSGRSSPKGVALFNWGKKSKQEIPETPETPNTKNRSV</sequence>
<feature type="compositionally biased region" description="Polar residues" evidence="1">
    <location>
        <begin position="241"/>
        <end position="251"/>
    </location>
</feature>
<reference evidence="4" key="1">
    <citation type="submission" date="2024-02" db="UniProtKB">
        <authorList>
            <consortium name="WormBaseParasite"/>
        </authorList>
    </citation>
    <scope>IDENTIFICATION</scope>
</reference>